<evidence type="ECO:0000313" key="5">
    <source>
        <dbReference type="EMBL" id="GGC76599.1"/>
    </source>
</evidence>
<organism evidence="5 6">
    <name type="scientific">Undibacterium terreum</name>
    <dbReference type="NCBI Taxonomy" id="1224302"/>
    <lineage>
        <taxon>Bacteria</taxon>
        <taxon>Pseudomonadati</taxon>
        <taxon>Pseudomonadota</taxon>
        <taxon>Betaproteobacteria</taxon>
        <taxon>Burkholderiales</taxon>
        <taxon>Oxalobacteraceae</taxon>
        <taxon>Undibacterium</taxon>
    </lineage>
</organism>
<protein>
    <recommendedName>
        <fullName evidence="7">Extracellular solute-binding protein</fullName>
    </recommendedName>
</protein>
<gene>
    <name evidence="5" type="ORF">GCM10011396_24790</name>
</gene>
<dbReference type="GO" id="GO:0042597">
    <property type="term" value="C:periplasmic space"/>
    <property type="evidence" value="ECO:0007669"/>
    <property type="project" value="UniProtKB-SubCell"/>
</dbReference>
<evidence type="ECO:0008006" key="7">
    <source>
        <dbReference type="Google" id="ProtNLM"/>
    </source>
</evidence>
<evidence type="ECO:0000313" key="6">
    <source>
        <dbReference type="Proteomes" id="UP000637423"/>
    </source>
</evidence>
<reference evidence="5" key="1">
    <citation type="journal article" date="2014" name="Int. J. Syst. Evol. Microbiol.">
        <title>Complete genome sequence of Corynebacterium casei LMG S-19264T (=DSM 44701T), isolated from a smear-ripened cheese.</title>
        <authorList>
            <consortium name="US DOE Joint Genome Institute (JGI-PGF)"/>
            <person name="Walter F."/>
            <person name="Albersmeier A."/>
            <person name="Kalinowski J."/>
            <person name="Ruckert C."/>
        </authorList>
    </citation>
    <scope>NUCLEOTIDE SEQUENCE</scope>
    <source>
        <strain evidence="5">CGMCC 1.10998</strain>
    </source>
</reference>
<keyword evidence="4" id="KW-0732">Signal</keyword>
<dbReference type="Proteomes" id="UP000637423">
    <property type="component" value="Unassembled WGS sequence"/>
</dbReference>
<evidence type="ECO:0000256" key="2">
    <source>
        <dbReference type="ARBA" id="ARBA00008520"/>
    </source>
</evidence>
<proteinExistence type="inferred from homology"/>
<dbReference type="Gene3D" id="3.40.190.10">
    <property type="entry name" value="Periplasmic binding protein-like II"/>
    <property type="match status" value="2"/>
</dbReference>
<evidence type="ECO:0000256" key="3">
    <source>
        <dbReference type="ARBA" id="ARBA00022448"/>
    </source>
</evidence>
<dbReference type="PANTHER" id="PTHR43649">
    <property type="entry name" value="ARABINOSE-BINDING PROTEIN-RELATED"/>
    <property type="match status" value="1"/>
</dbReference>
<comment type="subcellular location">
    <subcellularLocation>
        <location evidence="1">Periplasm</location>
    </subcellularLocation>
</comment>
<dbReference type="InterPro" id="IPR050490">
    <property type="entry name" value="Bact_solute-bd_prot1"/>
</dbReference>
<keyword evidence="6" id="KW-1185">Reference proteome</keyword>
<accession>A0A916XIW4</accession>
<dbReference type="AlphaFoldDB" id="A0A916XIW4"/>
<dbReference type="Pfam" id="PF01547">
    <property type="entry name" value="SBP_bac_1"/>
    <property type="match status" value="1"/>
</dbReference>
<comment type="similarity">
    <text evidence="2">Belongs to the bacterial solute-binding protein 1 family.</text>
</comment>
<name>A0A916XIW4_9BURK</name>
<dbReference type="InterPro" id="IPR006059">
    <property type="entry name" value="SBP"/>
</dbReference>
<comment type="caution">
    <text evidence="5">The sequence shown here is derived from an EMBL/GenBank/DDBJ whole genome shotgun (WGS) entry which is preliminary data.</text>
</comment>
<dbReference type="EMBL" id="BMED01000002">
    <property type="protein sequence ID" value="GGC76599.1"/>
    <property type="molecule type" value="Genomic_DNA"/>
</dbReference>
<evidence type="ECO:0000256" key="1">
    <source>
        <dbReference type="ARBA" id="ARBA00004418"/>
    </source>
</evidence>
<sequence length="423" mass="46576">MPQALATPSAHSAETGKTLRLMFPELPYFDLLKTLLKKFSDSTGIRIEVDVVPYLEMRKLQLKELKPAKGRYDLIAMLAAWKTEYVSQNMLADLGKEQLAGRLKLEDQDDIVPAYLTVAGKVGGPRGYLQGRSARLYALPAGSETSILAYRTDIFRKHGLKPPASYDELLPLLGALKKSEPGMQPLCSRGQRGHHITHAWLLHFNSFGGEVFDSRGHCQVHGLAGIKAIEVLKTIHATSSGGILGNSYSDMCNAFICGDAAMYLDSSNILSLVNDQVKSLVQDKVAYALHPRGTVYSSETGGFALALPKNAPCPSAAMELLSWLTTRQMDKTIARKGGIPIRTSTMRDVELQIIYPEYSVLSKQLEYANPNWRPIIPEWAVIDEQILGTLLHDAVAGIITPAAALEQAQDRIAELMRKSGRYR</sequence>
<keyword evidence="3" id="KW-0813">Transport</keyword>
<dbReference type="SUPFAM" id="SSF53850">
    <property type="entry name" value="Periplasmic binding protein-like II"/>
    <property type="match status" value="1"/>
</dbReference>
<dbReference type="PANTHER" id="PTHR43649:SF34">
    <property type="entry name" value="ABC TRANSPORTER PERIPLASMIC-BINDING PROTEIN YCJN-RELATED"/>
    <property type="match status" value="1"/>
</dbReference>
<reference evidence="5" key="2">
    <citation type="submission" date="2020-09" db="EMBL/GenBank/DDBJ databases">
        <authorList>
            <person name="Sun Q."/>
            <person name="Zhou Y."/>
        </authorList>
    </citation>
    <scope>NUCLEOTIDE SEQUENCE</scope>
    <source>
        <strain evidence="5">CGMCC 1.10998</strain>
    </source>
</reference>
<evidence type="ECO:0000256" key="4">
    <source>
        <dbReference type="ARBA" id="ARBA00022729"/>
    </source>
</evidence>